<feature type="domain" description="Right handed beta helix" evidence="9">
    <location>
        <begin position="834"/>
        <end position="950"/>
    </location>
</feature>
<evidence type="ECO:0000256" key="7">
    <source>
        <dbReference type="ARBA" id="ARBA00023237"/>
    </source>
</evidence>
<evidence type="ECO:0000256" key="2">
    <source>
        <dbReference type="ARBA" id="ARBA00004442"/>
    </source>
</evidence>
<dbReference type="PANTHER" id="PTHR11319:SF35">
    <property type="entry name" value="OUTER MEMBRANE PROTEIN PMPC-RELATED"/>
    <property type="match status" value="1"/>
</dbReference>
<sequence>SGGAVYCRAAGVVTFSRCSLTSNTAMGGHGGAVYAGPASVVTFANDTAVCRNRALMTDDVYFSNWDAYDAEDWPIWKSGNGGIMEDLASGNGGGVFAASFARVTVMHRSLLSMNEADIMGDGIFTASSTSLRILHGSAVMHHSGGGSVVCLGIECTVSDESLVFNNTGVCWNVWAAGIYGGEGTPVLVTRGSAVTRNVCHEGFQWAVGGVGSYCGSINVAEGSLISGNAGPGSGGLRFYEYELQETDTEDETKYDSDYADDLPFGVRTEVITVTGSVISGNNATLKDGGGLAVLAMCTGRPIGVCNIPGIVVDRGSLICNNSAVHPYSDGRGGGISGTSIIIRGASVVEFNEAMQTGGGISVWLKTLPKEASRYGLEVMESSSVSQNTAHYGGGVAAQNAPCRVVDAAVASNTAYLGGGLYVLEVSLSMESVMVTNNSALEEGGGLAHIATDMSISLLAYKSAFIGNDAGKDGGAIYSDTATAIFNHSRVAMNFAQRGGGIYGVCVEIDQDSSIDSNAASGHGGGVYLTSAGIMMESAHLLVGNRSVLANNTALRGGGAYISTGCTVRISQQSHIMRNSATEGGGISLNPGVQMLLTEASSLAENTAHEGAGGVYVAAGSALRVDERSAVVSNTAKKEGGGIFLAGSNSSAGDKRAQLLVRGGSHVSENEAILYSGGGIAGSYSASVMLADCTMQRNVAAHMGGALFMLEGFLAASNATFEDNSAESEGGAISGFTSDVALLNVTLARNQGEQGGAVYFDSSCVVFRVGQILENTAHRTEVLTFIACPVLELADVLVRGNGRGMLTEDGEEGELEVCELQDGGVTCVVGVHLGTANVTACSFENNFATGLSVMESSAVRVLHTAFTNQHAADAAGVAVAASGALDITACVFTGNRAQGTGGAIVAKGELLLEGCAFVNNSADEGGALWAALGNQSVQLRGCEFRGNHARNGGMLFLQETAGPANLSTLAMEALCGDGNSAAHGGSSVYWKPWSQVGVEWTPPPECRACHVRNGSAGYGNGLGVATPAYQLLEAARPGEQAGGRLWTAPLRVRIADFLGHTVVSDNSTTSTIRLLSTNECASLAGQLYVVPLEGMLDFRAYELHGKPGATCQLSVAYVYGSEPGQQWSATLSSSIGIRHCIAGEQLEGGATDTPTCQVCAPGFLSFSNESACARCADHPGVICPGGANFAIEAGAWVAPGSQWCDEDTQCFLDQLYEECSVPAACDTAGTRLAGQRGGVGAASVANLELCEESYSGTLMCGGTEPVLCRRSHYAERGSTACSQCPSQFILAVSGALVGAVVILALLGLFAMMWSGHKKAAKASAVVHPSAEARRVKRKSSVSSVEVGVLLTKLRGAMNILLGYIQVMGQLSSIFTHHVPSLLAAYSSSLNAMNLNLCHMVNFKCVTYAFSFSSNEYGVYIELYFSMATPLIIVAIFLAIYAVRTARHTPLPSPGEEAAWREDLRCTCAASALFLIVFVHPSVAMEVCMLFDCHAFFYDSVAVRKQWWLKKDSSVKCYTTMWTFAAVCATITTVCFIFGLPLMVFVKMRSLRKYRKAQIQIEYIKCHKGLFHSKRWQMVHLSDTELLLDGYEGITSEESDGRTAPFRSTDYIATPFVEVYMQSDTFAILSGDVVHSVDNIDDEDSLGKMQRETVETSEGMQMPVLFFQKVSVGDHGAEKSVPVTMLDARVWRKILGQFVDPFEDDFYFWNCWEICRRLLQSGFVVVVSRYSESSANVYSIVVSMVAIMLHQKYNPYRFDDLDALQLLILVSQFFVQLGIIHMHADSRDDSTVGVSLLGLQVTIMIYSTKFIFPVFRPAIIRLLSLVVGCFKGET</sequence>
<dbReference type="NCBIfam" id="TIGR01376">
    <property type="entry name" value="POMP_repeat"/>
    <property type="match status" value="1"/>
</dbReference>
<keyword evidence="11" id="KW-1185">Reference proteome</keyword>
<dbReference type="Pfam" id="PF02415">
    <property type="entry name" value="Chlam_PMP"/>
    <property type="match status" value="1"/>
</dbReference>
<evidence type="ECO:0000259" key="9">
    <source>
        <dbReference type="Pfam" id="PF13229"/>
    </source>
</evidence>
<dbReference type="SUPFAM" id="SSF51126">
    <property type="entry name" value="Pectin lyase-like"/>
    <property type="match status" value="2"/>
</dbReference>
<keyword evidence="4" id="KW-0964">Secreted</keyword>
<name>A0AAE0G2L8_9CHLO</name>
<dbReference type="Proteomes" id="UP001190700">
    <property type="component" value="Unassembled WGS sequence"/>
</dbReference>
<dbReference type="InterPro" id="IPR003368">
    <property type="entry name" value="POMP_repeat"/>
</dbReference>
<feature type="transmembrane region" description="Helical" evidence="8">
    <location>
        <begin position="1359"/>
        <end position="1384"/>
    </location>
</feature>
<feature type="transmembrane region" description="Helical" evidence="8">
    <location>
        <begin position="1462"/>
        <end position="1481"/>
    </location>
</feature>
<keyword evidence="6 8" id="KW-0472">Membrane</keyword>
<feature type="transmembrane region" description="Helical" evidence="8">
    <location>
        <begin position="1761"/>
        <end position="1778"/>
    </location>
</feature>
<feature type="transmembrane region" description="Helical" evidence="8">
    <location>
        <begin position="1421"/>
        <end position="1441"/>
    </location>
</feature>
<organism evidence="10 11">
    <name type="scientific">Cymbomonas tetramitiformis</name>
    <dbReference type="NCBI Taxonomy" id="36881"/>
    <lineage>
        <taxon>Eukaryota</taxon>
        <taxon>Viridiplantae</taxon>
        <taxon>Chlorophyta</taxon>
        <taxon>Pyramimonadophyceae</taxon>
        <taxon>Pyramimonadales</taxon>
        <taxon>Pyramimonadaceae</taxon>
        <taxon>Cymbomonas</taxon>
    </lineage>
</organism>
<comment type="caution">
    <text evidence="10">The sequence shown here is derived from an EMBL/GenBank/DDBJ whole genome shotgun (WGS) entry which is preliminary data.</text>
</comment>
<dbReference type="PANTHER" id="PTHR11319">
    <property type="entry name" value="G PROTEIN-COUPLED RECEPTOR-RELATED"/>
    <property type="match status" value="1"/>
</dbReference>
<evidence type="ECO:0000256" key="8">
    <source>
        <dbReference type="SAM" id="Phobius"/>
    </source>
</evidence>
<feature type="transmembrane region" description="Helical" evidence="8">
    <location>
        <begin position="1287"/>
        <end position="1312"/>
    </location>
</feature>
<keyword evidence="5" id="KW-0732">Signal</keyword>
<evidence type="ECO:0000256" key="1">
    <source>
        <dbReference type="ARBA" id="ARBA00004196"/>
    </source>
</evidence>
<keyword evidence="7" id="KW-0998">Cell outer membrane</keyword>
<evidence type="ECO:0000256" key="6">
    <source>
        <dbReference type="ARBA" id="ARBA00023136"/>
    </source>
</evidence>
<evidence type="ECO:0000313" key="11">
    <source>
        <dbReference type="Proteomes" id="UP001190700"/>
    </source>
</evidence>
<gene>
    <name evidence="10" type="ORF">CYMTET_21202</name>
</gene>
<accession>A0AAE0G2L8</accession>
<dbReference type="GO" id="GO:0005576">
    <property type="term" value="C:extracellular region"/>
    <property type="evidence" value="ECO:0007669"/>
    <property type="project" value="UniProtKB-SubCell"/>
</dbReference>
<evidence type="ECO:0000313" key="10">
    <source>
        <dbReference type="EMBL" id="KAK3270399.1"/>
    </source>
</evidence>
<keyword evidence="8" id="KW-1133">Transmembrane helix</keyword>
<protein>
    <recommendedName>
        <fullName evidence="9">Right handed beta helix domain-containing protein</fullName>
    </recommendedName>
</protein>
<evidence type="ECO:0000256" key="3">
    <source>
        <dbReference type="ARBA" id="ARBA00004613"/>
    </source>
</evidence>
<proteinExistence type="predicted"/>
<evidence type="ECO:0000256" key="4">
    <source>
        <dbReference type="ARBA" id="ARBA00022525"/>
    </source>
</evidence>
<feature type="transmembrane region" description="Helical" evidence="8">
    <location>
        <begin position="1519"/>
        <end position="1544"/>
    </location>
</feature>
<dbReference type="EMBL" id="LGRX02010413">
    <property type="protein sequence ID" value="KAK3270399.1"/>
    <property type="molecule type" value="Genomic_DNA"/>
</dbReference>
<comment type="subcellular location">
    <subcellularLocation>
        <location evidence="1">Cell envelope</location>
    </subcellularLocation>
    <subcellularLocation>
        <location evidence="2">Cell outer membrane</location>
    </subcellularLocation>
    <subcellularLocation>
        <location evidence="3">Secreted</location>
    </subcellularLocation>
</comment>
<feature type="transmembrane region" description="Helical" evidence="8">
    <location>
        <begin position="1733"/>
        <end position="1749"/>
    </location>
</feature>
<feature type="non-terminal residue" evidence="10">
    <location>
        <position position="1"/>
    </location>
</feature>
<feature type="transmembrane region" description="Helical" evidence="8">
    <location>
        <begin position="1790"/>
        <end position="1813"/>
    </location>
</feature>
<dbReference type="Pfam" id="PF13229">
    <property type="entry name" value="Beta_helix"/>
    <property type="match status" value="1"/>
</dbReference>
<dbReference type="InterPro" id="IPR011050">
    <property type="entry name" value="Pectin_lyase_fold/virulence"/>
</dbReference>
<dbReference type="InterPro" id="IPR039448">
    <property type="entry name" value="Beta_helix"/>
</dbReference>
<reference evidence="10 11" key="1">
    <citation type="journal article" date="2015" name="Genome Biol. Evol.">
        <title>Comparative Genomics of a Bacterivorous Green Alga Reveals Evolutionary Causalities and Consequences of Phago-Mixotrophic Mode of Nutrition.</title>
        <authorList>
            <person name="Burns J.A."/>
            <person name="Paasch A."/>
            <person name="Narechania A."/>
            <person name="Kim E."/>
        </authorList>
    </citation>
    <scope>NUCLEOTIDE SEQUENCE [LARGE SCALE GENOMIC DNA]</scope>
    <source>
        <strain evidence="10 11">PLY_AMNH</strain>
    </source>
</reference>
<evidence type="ECO:0000256" key="5">
    <source>
        <dbReference type="ARBA" id="ARBA00022729"/>
    </source>
</evidence>
<keyword evidence="8" id="KW-0812">Transmembrane</keyword>